<name>A0ABD2I1J7_HETSC</name>
<accession>A0ABD2I1J7</accession>
<protein>
    <submittedName>
        <fullName evidence="1">Uncharacterized protein</fullName>
    </submittedName>
</protein>
<evidence type="ECO:0000313" key="2">
    <source>
        <dbReference type="Proteomes" id="UP001620645"/>
    </source>
</evidence>
<gene>
    <name evidence="1" type="ORF">niasHS_017827</name>
</gene>
<evidence type="ECO:0000313" key="1">
    <source>
        <dbReference type="EMBL" id="KAL3072853.1"/>
    </source>
</evidence>
<dbReference type="Proteomes" id="UP001620645">
    <property type="component" value="Unassembled WGS sequence"/>
</dbReference>
<keyword evidence="2" id="KW-1185">Reference proteome</keyword>
<sequence length="121" mass="14371">MIKLNDLIKWFNKPNALAIVFKFWRKLANLVNKMPNQEKINPIEVREKCQLEGMDDGTIEQIARDELFEEHLKNLGRLYKTNNEFSEFMKKATESERKSAIRRIRHFCKPKERTSDSANSQ</sequence>
<dbReference type="AlphaFoldDB" id="A0ABD2I1J7"/>
<dbReference type="EMBL" id="JBICCN010000373">
    <property type="protein sequence ID" value="KAL3072853.1"/>
    <property type="molecule type" value="Genomic_DNA"/>
</dbReference>
<comment type="caution">
    <text evidence="1">The sequence shown here is derived from an EMBL/GenBank/DDBJ whole genome shotgun (WGS) entry which is preliminary data.</text>
</comment>
<proteinExistence type="predicted"/>
<reference evidence="1 2" key="1">
    <citation type="submission" date="2024-10" db="EMBL/GenBank/DDBJ databases">
        <authorList>
            <person name="Kim D."/>
        </authorList>
    </citation>
    <scope>NUCLEOTIDE SEQUENCE [LARGE SCALE GENOMIC DNA]</scope>
    <source>
        <strain evidence="1">Taebaek</strain>
    </source>
</reference>
<organism evidence="1 2">
    <name type="scientific">Heterodera schachtii</name>
    <name type="common">Sugarbeet cyst nematode worm</name>
    <name type="synonym">Tylenchus schachtii</name>
    <dbReference type="NCBI Taxonomy" id="97005"/>
    <lineage>
        <taxon>Eukaryota</taxon>
        <taxon>Metazoa</taxon>
        <taxon>Ecdysozoa</taxon>
        <taxon>Nematoda</taxon>
        <taxon>Chromadorea</taxon>
        <taxon>Rhabditida</taxon>
        <taxon>Tylenchina</taxon>
        <taxon>Tylenchomorpha</taxon>
        <taxon>Tylenchoidea</taxon>
        <taxon>Heteroderidae</taxon>
        <taxon>Heteroderinae</taxon>
        <taxon>Heterodera</taxon>
    </lineage>
</organism>